<dbReference type="InterPro" id="IPR016163">
    <property type="entry name" value="Ald_DH_C"/>
</dbReference>
<evidence type="ECO:0000313" key="5">
    <source>
        <dbReference type="EMBL" id="VAW05508.1"/>
    </source>
</evidence>
<dbReference type="AlphaFoldDB" id="A0A3B0SJE4"/>
<keyword evidence="2 5" id="KW-0560">Oxidoreductase</keyword>
<comment type="similarity">
    <text evidence="1">Belongs to the aldehyde dehydrogenase family.</text>
</comment>
<evidence type="ECO:0000256" key="1">
    <source>
        <dbReference type="ARBA" id="ARBA00009986"/>
    </source>
</evidence>
<gene>
    <name evidence="5" type="ORF">MNBD_ALPHA05-22</name>
</gene>
<evidence type="ECO:0000256" key="3">
    <source>
        <dbReference type="ARBA" id="ARBA00023027"/>
    </source>
</evidence>
<dbReference type="FunFam" id="3.40.309.10:FF:000012">
    <property type="entry name" value="Betaine aldehyde dehydrogenase"/>
    <property type="match status" value="1"/>
</dbReference>
<dbReference type="GO" id="GO:0047102">
    <property type="term" value="F:aminomuconate-semialdehyde dehydrogenase activity"/>
    <property type="evidence" value="ECO:0007669"/>
    <property type="project" value="UniProtKB-EC"/>
</dbReference>
<dbReference type="Gene3D" id="3.40.605.10">
    <property type="entry name" value="Aldehyde Dehydrogenase, Chain A, domain 1"/>
    <property type="match status" value="1"/>
</dbReference>
<dbReference type="InterPro" id="IPR016161">
    <property type="entry name" value="Ald_DH/histidinol_DH"/>
</dbReference>
<dbReference type="InterPro" id="IPR015590">
    <property type="entry name" value="Aldehyde_DH_dom"/>
</dbReference>
<name>A0A3B0SJE4_9ZZZZ</name>
<sequence>TEKTTKPRHLHNFIDGAYVESTGGKTFESRCPADNAVVAIVDEASRADVDRAVSSARAALDGPWGEISLDERAAILHRVADLIDERVADFADAEISDTGKLIGPTLKGEIPRGAMQFRVFADIAKDGFAMASIASQTPMGKATNYPERAPKGVIAAICPWNLPFVLSTWKIAPALACGNTLVVKPSEETPMTATLLGQVMNDAGVPAGVYNVVNGFGAASTGEFLSTHPGVNAITFTGETRTGAAIMAGAADGIKDISLELGGKNPGIIFADCDFDKAVAGTAASVFHNCGQVCLCTERLYVERPIFDKFVAALKAKAEAPRSGDPRDPATTLAPLISLGHREKVLSYFEAARADGANVIAGGGIPKTDGQFSDGAWIEPTIWTGLSEDSRVVKEEVFGPVCHIQPFDSEDEAVAYANDSDYGLAATVWSGDKDRARRVASRIEAGVVWVNGWMIRELRSPFGGFNKSGIGREGGAFSLDFYTEIRNVCVNEG</sequence>
<accession>A0A3B0SJE4</accession>
<dbReference type="EMBL" id="UOEH01000474">
    <property type="protein sequence ID" value="VAW05508.1"/>
    <property type="molecule type" value="Genomic_DNA"/>
</dbReference>
<dbReference type="InterPro" id="IPR016160">
    <property type="entry name" value="Ald_DH_CS_CYS"/>
</dbReference>
<dbReference type="SUPFAM" id="SSF53720">
    <property type="entry name" value="ALDH-like"/>
    <property type="match status" value="1"/>
</dbReference>
<organism evidence="5">
    <name type="scientific">hydrothermal vent metagenome</name>
    <dbReference type="NCBI Taxonomy" id="652676"/>
    <lineage>
        <taxon>unclassified sequences</taxon>
        <taxon>metagenomes</taxon>
        <taxon>ecological metagenomes</taxon>
    </lineage>
</organism>
<feature type="domain" description="Aldehyde dehydrogenase" evidence="4">
    <location>
        <begin position="18"/>
        <end position="488"/>
    </location>
</feature>
<feature type="non-terminal residue" evidence="5">
    <location>
        <position position="1"/>
    </location>
</feature>
<keyword evidence="3" id="KW-0520">NAD</keyword>
<dbReference type="PANTHER" id="PTHR43720:SF2">
    <property type="entry name" value="2-AMINOMUCONIC SEMIALDEHYDE DEHYDROGENASE"/>
    <property type="match status" value="1"/>
</dbReference>
<dbReference type="EC" id="1.2.1.32" evidence="5"/>
<dbReference type="CDD" id="cd07093">
    <property type="entry name" value="ALDH_F8_HMSADH"/>
    <property type="match status" value="1"/>
</dbReference>
<protein>
    <submittedName>
        <fullName evidence="5">2-aminomuconate semialdehyde dehydrogenase</fullName>
        <ecNumber evidence="5">1.2.1.32</ecNumber>
    </submittedName>
</protein>
<dbReference type="Pfam" id="PF00171">
    <property type="entry name" value="Aldedh"/>
    <property type="match status" value="1"/>
</dbReference>
<dbReference type="NCBIfam" id="TIGR03216">
    <property type="entry name" value="OH_muco_semi_DH"/>
    <property type="match status" value="1"/>
</dbReference>
<evidence type="ECO:0000256" key="2">
    <source>
        <dbReference type="ARBA" id="ARBA00023002"/>
    </source>
</evidence>
<dbReference type="InterPro" id="IPR017628">
    <property type="entry name" value="OHmuconic_semiald_DH"/>
</dbReference>
<dbReference type="FunFam" id="3.40.605.10:FF:000007">
    <property type="entry name" value="NAD/NADP-dependent betaine aldehyde dehydrogenase"/>
    <property type="match status" value="1"/>
</dbReference>
<dbReference type="PROSITE" id="PS00070">
    <property type="entry name" value="ALDEHYDE_DEHYDR_CYS"/>
    <property type="match status" value="1"/>
</dbReference>
<evidence type="ECO:0000259" key="4">
    <source>
        <dbReference type="Pfam" id="PF00171"/>
    </source>
</evidence>
<dbReference type="PROSITE" id="PS00687">
    <property type="entry name" value="ALDEHYDE_DEHYDR_GLU"/>
    <property type="match status" value="1"/>
</dbReference>
<reference evidence="5" key="1">
    <citation type="submission" date="2018-06" db="EMBL/GenBank/DDBJ databases">
        <authorList>
            <person name="Zhirakovskaya E."/>
        </authorList>
    </citation>
    <scope>NUCLEOTIDE SEQUENCE</scope>
</reference>
<dbReference type="Gene3D" id="3.40.309.10">
    <property type="entry name" value="Aldehyde Dehydrogenase, Chain A, domain 2"/>
    <property type="match status" value="1"/>
</dbReference>
<dbReference type="InterPro" id="IPR029510">
    <property type="entry name" value="Ald_DH_CS_GLU"/>
</dbReference>
<proteinExistence type="inferred from homology"/>
<dbReference type="InterPro" id="IPR016162">
    <property type="entry name" value="Ald_DH_N"/>
</dbReference>
<dbReference type="PANTHER" id="PTHR43720">
    <property type="entry name" value="2-AMINOMUCONIC SEMIALDEHYDE DEHYDROGENASE"/>
    <property type="match status" value="1"/>
</dbReference>